<gene>
    <name evidence="13 16" type="primary">mfd</name>
    <name evidence="16" type="ORF">BN59_02999</name>
</gene>
<dbReference type="GO" id="GO:0016787">
    <property type="term" value="F:hydrolase activity"/>
    <property type="evidence" value="ECO:0007669"/>
    <property type="project" value="UniProtKB-KW"/>
</dbReference>
<dbReference type="InterPro" id="IPR001650">
    <property type="entry name" value="Helicase_C-like"/>
</dbReference>
<evidence type="ECO:0000313" key="17">
    <source>
        <dbReference type="Proteomes" id="UP000044071"/>
    </source>
</evidence>
<dbReference type="InterPro" id="IPR014001">
    <property type="entry name" value="Helicase_ATP-bd"/>
</dbReference>
<feature type="domain" description="Helicase ATP-binding" evidence="14">
    <location>
        <begin position="675"/>
        <end position="836"/>
    </location>
</feature>
<dbReference type="Proteomes" id="UP000044071">
    <property type="component" value="Unassembled WGS sequence"/>
</dbReference>
<evidence type="ECO:0000259" key="15">
    <source>
        <dbReference type="PROSITE" id="PS51194"/>
    </source>
</evidence>
<dbReference type="SMART" id="SM00490">
    <property type="entry name" value="HELICc"/>
    <property type="match status" value="1"/>
</dbReference>
<name>A0A078L091_9GAMM</name>
<dbReference type="InterPro" id="IPR047112">
    <property type="entry name" value="RecG/Mfd"/>
</dbReference>
<dbReference type="InterPro" id="IPR036101">
    <property type="entry name" value="CarD-like/TRCF_RID_sf"/>
</dbReference>
<dbReference type="SUPFAM" id="SSF143517">
    <property type="entry name" value="TRCF domain-like"/>
    <property type="match status" value="1"/>
</dbReference>
<dbReference type="Gene3D" id="3.40.50.11180">
    <property type="match status" value="1"/>
</dbReference>
<dbReference type="Gene3D" id="2.40.10.170">
    <property type="match status" value="1"/>
</dbReference>
<comment type="function">
    <text evidence="13">Couples transcription and DNA repair by recognizing RNA polymerase (RNAP) stalled at DNA lesions. Mediates ATP-dependent release of RNAP and its truncated transcript from the DNA, and recruitment of nucleotide excision repair machinery to the damaged site.</text>
</comment>
<dbReference type="HAMAP" id="MF_00969">
    <property type="entry name" value="TRCF"/>
    <property type="match status" value="1"/>
</dbReference>
<keyword evidence="3 13" id="KW-0547">Nucleotide-binding</keyword>
<dbReference type="Pfam" id="PF00270">
    <property type="entry name" value="DEAD"/>
    <property type="match status" value="1"/>
</dbReference>
<dbReference type="GO" id="GO:0005524">
    <property type="term" value="F:ATP binding"/>
    <property type="evidence" value="ECO:0007669"/>
    <property type="project" value="UniProtKB-UniRule"/>
</dbReference>
<dbReference type="NCBIfam" id="NF007966">
    <property type="entry name" value="PRK10689.1"/>
    <property type="match status" value="1"/>
</dbReference>
<dbReference type="InterPro" id="IPR005118">
    <property type="entry name" value="TRCF_C"/>
</dbReference>
<dbReference type="NCBIfam" id="TIGR00580">
    <property type="entry name" value="mfd"/>
    <property type="match status" value="1"/>
</dbReference>
<evidence type="ECO:0000256" key="2">
    <source>
        <dbReference type="ARBA" id="ARBA00022490"/>
    </source>
</evidence>
<dbReference type="GO" id="GO:0000716">
    <property type="term" value="P:transcription-coupled nucleotide-excision repair, DNA damage recognition"/>
    <property type="evidence" value="ECO:0007669"/>
    <property type="project" value="UniProtKB-UniRule"/>
</dbReference>
<dbReference type="InterPro" id="IPR027417">
    <property type="entry name" value="P-loop_NTPase"/>
</dbReference>
<dbReference type="FunFam" id="3.40.50.300:FF:000300">
    <property type="entry name" value="Transcription-repair-coupling factor"/>
    <property type="match status" value="1"/>
</dbReference>
<dbReference type="InterPro" id="IPR003711">
    <property type="entry name" value="CarD-like/TRCF_RID"/>
</dbReference>
<dbReference type="GO" id="GO:0003684">
    <property type="term" value="F:damaged DNA binding"/>
    <property type="evidence" value="ECO:0007669"/>
    <property type="project" value="InterPro"/>
</dbReference>
<evidence type="ECO:0000256" key="8">
    <source>
        <dbReference type="ARBA" id="ARBA00023125"/>
    </source>
</evidence>
<dbReference type="Gene3D" id="3.30.2060.10">
    <property type="entry name" value="Penicillin-binding protein 1b domain"/>
    <property type="match status" value="1"/>
</dbReference>
<dbReference type="SUPFAM" id="SSF141259">
    <property type="entry name" value="CarD-like"/>
    <property type="match status" value="1"/>
</dbReference>
<dbReference type="PROSITE" id="PS51192">
    <property type="entry name" value="HELICASE_ATP_BIND_1"/>
    <property type="match status" value="1"/>
</dbReference>
<dbReference type="InterPro" id="IPR048635">
    <property type="entry name" value="MFD_D3"/>
</dbReference>
<dbReference type="Pfam" id="PF03461">
    <property type="entry name" value="TRCF"/>
    <property type="match status" value="1"/>
</dbReference>
<proteinExistence type="inferred from homology"/>
<evidence type="ECO:0000256" key="9">
    <source>
        <dbReference type="ARBA" id="ARBA00023204"/>
    </source>
</evidence>
<keyword evidence="7 13" id="KW-0067">ATP-binding</keyword>
<dbReference type="Gene3D" id="3.40.50.300">
    <property type="entry name" value="P-loop containing nucleotide triphosphate hydrolases"/>
    <property type="match status" value="2"/>
</dbReference>
<evidence type="ECO:0000256" key="4">
    <source>
        <dbReference type="ARBA" id="ARBA00022763"/>
    </source>
</evidence>
<dbReference type="InterPro" id="IPR037235">
    <property type="entry name" value="TRCF-like_C_D7"/>
</dbReference>
<keyword evidence="17" id="KW-1185">Reference proteome</keyword>
<dbReference type="AlphaFoldDB" id="A0A078L091"/>
<accession>A0A078L091</accession>
<keyword evidence="4 13" id="KW-0227">DNA damage</keyword>
<evidence type="ECO:0000256" key="13">
    <source>
        <dbReference type="HAMAP-Rule" id="MF_00969"/>
    </source>
</evidence>
<evidence type="ECO:0000256" key="1">
    <source>
        <dbReference type="ARBA" id="ARBA00004496"/>
    </source>
</evidence>
<evidence type="ECO:0000259" key="14">
    <source>
        <dbReference type="PROSITE" id="PS51192"/>
    </source>
</evidence>
<dbReference type="PANTHER" id="PTHR47964">
    <property type="entry name" value="ATP-DEPENDENT DNA HELICASE HOMOLOG RECG, CHLOROPLASTIC"/>
    <property type="match status" value="1"/>
</dbReference>
<sequence length="1208" mass="137181">MSMMKRQASLFSEIPRLDRGISGLFLDCHFYHPKFLSTAQRYSILLRLVLKALIPVMATTILQHPAVAAKQVWGQLYGCSLPLALAEYCQQKKGIKLLITPDNLTAGQLLAELEFFLDRKNNPQELLFFPDWETLPYDQFSPHQDIISERLATLSRLQQSSNAIVISSVSTLMHRLCPPQFLHHHALMLKEGQTLNLEQFRHQLQQAGYHSVNKVLEHGEYAIRGAIFDVFPMGSSFPFRIELFDEDIDSLRQFDPETQRTISKLSEIHVLPAREFPLNEQSITLFRRAFREQFTGNPSQCPVYEAVSDGQFPSGIEYYLPLFFEQTATFFDYLPADAAVCLVEAIQEQAEQFWQELSTRYEQRSYDISRPILKPNACFLTPTELLTEANKYQQLRCFHETVEKKGALYNFEIVKAPSLPLERQSTQPLSKLAHYLAAADKRYLLVVESAGRREVLLDLLRQNELSAKTQDSWQDFLSDDAKVNITTGPLTQGAELLEQNLAIIVEAQLFGEQVIPQRRSSQKSVDPDLIIRDLAELRLGAPVVHIQFGVGRYQGLKTLESNGSANEFLILAYAGDDKIYVPVTSLHLISRYTGVDSEHAPLHKLGSDLWQKEKKRAAEKIHDVAIELLEIYAKREAKPGYVYEFNASEYQRFASGFPFAETTDQLRSIEQIIKDLQSPRPMDRLICGDVGFGKTEVAMRAAFLAVQNGKQVCVLVPTTLLAGQHFETFRDRFAEFPVNIELLSRFRSAKEAEKIVESLKDGRVDIVIGTHKLFSKDIQFKNLGLLIIDEEHRFGVKQKEHIKALRTNVDILSMTATPIPRTLNMAMANIRDISLIATPPAKRLAVKTFWQERNEPILREALLREILRGGQVFFLHNNVQTIERICQDLQTLVPEAKVRFAHGQLRERELERIMSDFYHHRFNVLVSTTIIETGIDIPTANTIIIDRADKFGLAQLHQLRGRVGRSHHQAYAYLLTPNEKLLTPDAVKRLEAIVSLEDLGAGFTLATHDLEIRGAGELLGEEQSGNMHAIGFTLFMEMLERAVSDLKAGKTPELATPMQQGPEIDLRLSAILPEDYIADIHTRLIMYKRIANAAHKEQLRDLQIEMIDRFGLLPQPAKNLLLVTELKLLASQLGINKINAAQQAGKIEFSEQPEIDPAVLISLIQLQAKRYQLEGPTRLRFTLDSTSAEERIHEIKALLIKLAKKPLE</sequence>
<dbReference type="Pfam" id="PF21132">
    <property type="entry name" value="MFD_D3"/>
    <property type="match status" value="1"/>
</dbReference>
<keyword evidence="9 13" id="KW-0234">DNA repair</keyword>
<dbReference type="InterPro" id="IPR004576">
    <property type="entry name" value="Mfd"/>
</dbReference>
<comment type="similarity">
    <text evidence="11 13">In the C-terminal section; belongs to the helicase family. RecG subfamily.</text>
</comment>
<dbReference type="Gene3D" id="3.90.1150.50">
    <property type="entry name" value="Transcription-repair-coupling factor, D7 domain"/>
    <property type="match status" value="1"/>
</dbReference>
<reference evidence="16 17" key="1">
    <citation type="submission" date="2014-06" db="EMBL/GenBank/DDBJ databases">
        <authorList>
            <person name="Urmite Genomes Urmite Genomes"/>
        </authorList>
    </citation>
    <scope>NUCLEOTIDE SEQUENCE [LARGE SCALE GENOMIC DNA]</scope>
</reference>
<evidence type="ECO:0000256" key="5">
    <source>
        <dbReference type="ARBA" id="ARBA00022801"/>
    </source>
</evidence>
<comment type="subcellular location">
    <subcellularLocation>
        <location evidence="1 13">Cytoplasm</location>
    </subcellularLocation>
</comment>
<dbReference type="Pfam" id="PF02559">
    <property type="entry name" value="CarD_TRCF_RID"/>
    <property type="match status" value="1"/>
</dbReference>
<dbReference type="SUPFAM" id="SSF52540">
    <property type="entry name" value="P-loop containing nucleoside triphosphate hydrolases"/>
    <property type="match status" value="4"/>
</dbReference>
<evidence type="ECO:0000256" key="6">
    <source>
        <dbReference type="ARBA" id="ARBA00022806"/>
    </source>
</evidence>
<comment type="similarity">
    <text evidence="10 13">In the N-terminal section; belongs to the UvrB family.</text>
</comment>
<organism evidence="16 17">
    <name type="scientific">Legionella massiliensis</name>
    <dbReference type="NCBI Taxonomy" id="1034943"/>
    <lineage>
        <taxon>Bacteria</taxon>
        <taxon>Pseudomonadati</taxon>
        <taxon>Pseudomonadota</taxon>
        <taxon>Gammaproteobacteria</taxon>
        <taxon>Legionellales</taxon>
        <taxon>Legionellaceae</taxon>
        <taxon>Legionella</taxon>
    </lineage>
</organism>
<dbReference type="SMART" id="SM00982">
    <property type="entry name" value="TRCF"/>
    <property type="match status" value="1"/>
</dbReference>
<evidence type="ECO:0000256" key="3">
    <source>
        <dbReference type="ARBA" id="ARBA00022741"/>
    </source>
</evidence>
<dbReference type="GO" id="GO:0005737">
    <property type="term" value="C:cytoplasm"/>
    <property type="evidence" value="ECO:0007669"/>
    <property type="project" value="UniProtKB-SubCell"/>
</dbReference>
<dbReference type="EMBL" id="CCSB01000003">
    <property type="protein sequence ID" value="CDZ78687.1"/>
    <property type="molecule type" value="Genomic_DNA"/>
</dbReference>
<dbReference type="FunFam" id="3.40.50.300:FF:000546">
    <property type="entry name" value="Transcription-repair-coupling factor"/>
    <property type="match status" value="1"/>
</dbReference>
<dbReference type="SMART" id="SM00487">
    <property type="entry name" value="DEXDc"/>
    <property type="match status" value="1"/>
</dbReference>
<dbReference type="InterPro" id="IPR011545">
    <property type="entry name" value="DEAD/DEAH_box_helicase_dom"/>
</dbReference>
<feature type="domain" description="Helicase C-terminal" evidence="15">
    <location>
        <begin position="858"/>
        <end position="1011"/>
    </location>
</feature>
<evidence type="ECO:0000256" key="7">
    <source>
        <dbReference type="ARBA" id="ARBA00022840"/>
    </source>
</evidence>
<dbReference type="CDD" id="cd17991">
    <property type="entry name" value="DEXHc_TRCF"/>
    <property type="match status" value="1"/>
</dbReference>
<dbReference type="PANTHER" id="PTHR47964:SF1">
    <property type="entry name" value="ATP-DEPENDENT DNA HELICASE HOMOLOG RECG, CHLOROPLASTIC"/>
    <property type="match status" value="1"/>
</dbReference>
<keyword evidence="8 13" id="KW-0238">DNA-binding</keyword>
<dbReference type="Pfam" id="PF00271">
    <property type="entry name" value="Helicase_C"/>
    <property type="match status" value="1"/>
</dbReference>
<dbReference type="Pfam" id="PF17757">
    <property type="entry name" value="UvrB_inter"/>
    <property type="match status" value="1"/>
</dbReference>
<keyword evidence="5 13" id="KW-0378">Hydrolase</keyword>
<dbReference type="EC" id="3.6.4.-" evidence="13"/>
<evidence type="ECO:0000313" key="16">
    <source>
        <dbReference type="EMBL" id="CDZ78687.1"/>
    </source>
</evidence>
<dbReference type="InterPro" id="IPR041471">
    <property type="entry name" value="UvrB_inter"/>
</dbReference>
<dbReference type="Gene3D" id="3.40.50.11140">
    <property type="match status" value="1"/>
</dbReference>
<keyword evidence="2 13" id="KW-0963">Cytoplasm</keyword>
<protein>
    <recommendedName>
        <fullName evidence="12 13">Transcription-repair-coupling factor</fullName>
        <shortName evidence="13">TRCF</shortName>
        <ecNumber evidence="13">3.6.4.-</ecNumber>
    </recommendedName>
</protein>
<dbReference type="SMART" id="SM01058">
    <property type="entry name" value="CarD_TRCF"/>
    <property type="match status" value="1"/>
</dbReference>
<dbReference type="PROSITE" id="PS51194">
    <property type="entry name" value="HELICASE_CTER"/>
    <property type="match status" value="1"/>
</dbReference>
<keyword evidence="6" id="KW-0347">Helicase</keyword>
<dbReference type="STRING" id="1034943.BN59_02999"/>
<dbReference type="eggNOG" id="COG1197">
    <property type="taxonomic scope" value="Bacteria"/>
</dbReference>
<evidence type="ECO:0000256" key="11">
    <source>
        <dbReference type="ARBA" id="ARBA00061399"/>
    </source>
</evidence>
<dbReference type="GO" id="GO:0003678">
    <property type="term" value="F:DNA helicase activity"/>
    <property type="evidence" value="ECO:0007669"/>
    <property type="project" value="TreeGrafter"/>
</dbReference>
<evidence type="ECO:0000256" key="10">
    <source>
        <dbReference type="ARBA" id="ARBA00061104"/>
    </source>
</evidence>
<evidence type="ECO:0000256" key="12">
    <source>
        <dbReference type="ARBA" id="ARBA00070128"/>
    </source>
</evidence>
<dbReference type="GO" id="GO:0006355">
    <property type="term" value="P:regulation of DNA-templated transcription"/>
    <property type="evidence" value="ECO:0007669"/>
    <property type="project" value="UniProtKB-UniRule"/>
</dbReference>